<organism evidence="1 2">
    <name type="scientific">Arctium lappa</name>
    <name type="common">Greater burdock</name>
    <name type="synonym">Lappa major</name>
    <dbReference type="NCBI Taxonomy" id="4217"/>
    <lineage>
        <taxon>Eukaryota</taxon>
        <taxon>Viridiplantae</taxon>
        <taxon>Streptophyta</taxon>
        <taxon>Embryophyta</taxon>
        <taxon>Tracheophyta</taxon>
        <taxon>Spermatophyta</taxon>
        <taxon>Magnoliopsida</taxon>
        <taxon>eudicotyledons</taxon>
        <taxon>Gunneridae</taxon>
        <taxon>Pentapetalae</taxon>
        <taxon>asterids</taxon>
        <taxon>campanulids</taxon>
        <taxon>Asterales</taxon>
        <taxon>Asteraceae</taxon>
        <taxon>Carduoideae</taxon>
        <taxon>Cardueae</taxon>
        <taxon>Arctiinae</taxon>
        <taxon>Arctium</taxon>
    </lineage>
</organism>
<keyword evidence="2" id="KW-1185">Reference proteome</keyword>
<sequence>MTSANVIRKRQTIKNTKVGQKEDGSSSSKIVNSFEVHGLLFTASAWETKTIQDLSSAASEKKVGPVITPIFSTAWGKNNSWGNVGSKLKSNNGKSNRRIRLSEHNGWFVLGDGLPLVLRVLQFFLFSVMAYGFASSPLASRTSKVLFGWDCGKLLILLQNAKQMVHQKVDMFDGMTVVRSEKVKDELALDGNDIELASRSCALINQKCHVKNNDILKFLNGGSQCSKQSRSEKKSRKAMLKLGMKPFLGVSGVTIKRAKNANEEEVDETGVEPHDIELVMTQAGVSRPKAIKALKTRNGVIVNAIMELTT</sequence>
<reference evidence="2" key="1">
    <citation type="journal article" date="2022" name="Mol. Ecol. Resour.">
        <title>The genomes of chicory, endive, great burdock and yacon provide insights into Asteraceae palaeo-polyploidization history and plant inulin production.</title>
        <authorList>
            <person name="Fan W."/>
            <person name="Wang S."/>
            <person name="Wang H."/>
            <person name="Wang A."/>
            <person name="Jiang F."/>
            <person name="Liu H."/>
            <person name="Zhao H."/>
            <person name="Xu D."/>
            <person name="Zhang Y."/>
        </authorList>
    </citation>
    <scope>NUCLEOTIDE SEQUENCE [LARGE SCALE GENOMIC DNA]</scope>
    <source>
        <strain evidence="2">cv. Niubang</strain>
    </source>
</reference>
<evidence type="ECO:0000313" key="2">
    <source>
        <dbReference type="Proteomes" id="UP001055879"/>
    </source>
</evidence>
<gene>
    <name evidence="1" type="ORF">L6452_25908</name>
</gene>
<protein>
    <submittedName>
        <fullName evidence="1">Uncharacterized protein</fullName>
    </submittedName>
</protein>
<comment type="caution">
    <text evidence="1">The sequence shown here is derived from an EMBL/GenBank/DDBJ whole genome shotgun (WGS) entry which is preliminary data.</text>
</comment>
<name>A0ACB9AG56_ARCLA</name>
<evidence type="ECO:0000313" key="1">
    <source>
        <dbReference type="EMBL" id="KAI3707410.1"/>
    </source>
</evidence>
<proteinExistence type="predicted"/>
<accession>A0ACB9AG56</accession>
<reference evidence="1 2" key="2">
    <citation type="journal article" date="2022" name="Mol. Ecol. Resour.">
        <title>The genomes of chicory, endive, great burdock and yacon provide insights into Asteraceae paleo-polyploidization history and plant inulin production.</title>
        <authorList>
            <person name="Fan W."/>
            <person name="Wang S."/>
            <person name="Wang H."/>
            <person name="Wang A."/>
            <person name="Jiang F."/>
            <person name="Liu H."/>
            <person name="Zhao H."/>
            <person name="Xu D."/>
            <person name="Zhang Y."/>
        </authorList>
    </citation>
    <scope>NUCLEOTIDE SEQUENCE [LARGE SCALE GENOMIC DNA]</scope>
    <source>
        <strain evidence="2">cv. Niubang</strain>
    </source>
</reference>
<dbReference type="EMBL" id="CM042054">
    <property type="protein sequence ID" value="KAI3707410.1"/>
    <property type="molecule type" value="Genomic_DNA"/>
</dbReference>
<dbReference type="Proteomes" id="UP001055879">
    <property type="component" value="Linkage Group LG08"/>
</dbReference>